<keyword evidence="2 5" id="KW-0812">Transmembrane</keyword>
<keyword evidence="3 5" id="KW-1133">Transmembrane helix</keyword>
<evidence type="ECO:0000256" key="3">
    <source>
        <dbReference type="ARBA" id="ARBA00022989"/>
    </source>
</evidence>
<evidence type="ECO:0000313" key="7">
    <source>
        <dbReference type="Proteomes" id="UP000778970"/>
    </source>
</evidence>
<dbReference type="GO" id="GO:0016020">
    <property type="term" value="C:membrane"/>
    <property type="evidence" value="ECO:0007669"/>
    <property type="project" value="UniProtKB-SubCell"/>
</dbReference>
<feature type="transmembrane region" description="Helical" evidence="5">
    <location>
        <begin position="184"/>
        <end position="210"/>
    </location>
</feature>
<name>A0A934QGE5_9PROT</name>
<dbReference type="AlphaFoldDB" id="A0A934QGE5"/>
<dbReference type="InterPro" id="IPR003689">
    <property type="entry name" value="ZIP"/>
</dbReference>
<dbReference type="PANTHER" id="PTHR11040">
    <property type="entry name" value="ZINC/IRON TRANSPORTER"/>
    <property type="match status" value="1"/>
</dbReference>
<protein>
    <submittedName>
        <fullName evidence="6">ZIP family metal transporter</fullName>
    </submittedName>
</protein>
<comment type="caution">
    <text evidence="6">The sequence shown here is derived from an EMBL/GenBank/DDBJ whole genome shotgun (WGS) entry which is preliminary data.</text>
</comment>
<keyword evidence="4 5" id="KW-0472">Membrane</keyword>
<comment type="subcellular location">
    <subcellularLocation>
        <location evidence="1">Membrane</location>
        <topology evidence="1">Multi-pass membrane protein</topology>
    </subcellularLocation>
</comment>
<dbReference type="PANTHER" id="PTHR11040:SF70">
    <property type="entry name" value="OS05G0316100 PROTEIN"/>
    <property type="match status" value="1"/>
</dbReference>
<dbReference type="EMBL" id="NRRE01000013">
    <property type="protein sequence ID" value="MBK1696303.1"/>
    <property type="molecule type" value="Genomic_DNA"/>
</dbReference>
<keyword evidence="7" id="KW-1185">Reference proteome</keyword>
<feature type="transmembrane region" description="Helical" evidence="5">
    <location>
        <begin position="37"/>
        <end position="57"/>
    </location>
</feature>
<evidence type="ECO:0000313" key="6">
    <source>
        <dbReference type="EMBL" id="MBK1696303.1"/>
    </source>
</evidence>
<feature type="transmembrane region" description="Helical" evidence="5">
    <location>
        <begin position="150"/>
        <end position="172"/>
    </location>
</feature>
<evidence type="ECO:0000256" key="4">
    <source>
        <dbReference type="ARBA" id="ARBA00023136"/>
    </source>
</evidence>
<evidence type="ECO:0000256" key="5">
    <source>
        <dbReference type="SAM" id="Phobius"/>
    </source>
</evidence>
<evidence type="ECO:0000256" key="1">
    <source>
        <dbReference type="ARBA" id="ARBA00004141"/>
    </source>
</evidence>
<dbReference type="Pfam" id="PF02535">
    <property type="entry name" value="Zip"/>
    <property type="match status" value="1"/>
</dbReference>
<feature type="transmembrane region" description="Helical" evidence="5">
    <location>
        <begin position="63"/>
        <end position="81"/>
    </location>
</feature>
<sequence length="248" mass="25914">MIETSVWTVFIAALITALATGLGALPFLFVRNLTRRWEAIGNAIAAGLMIAASIGLVKSGIELSVLRTLIGIGLGAIFMFYSHKLVHAREDLTIGELTGADARKALVIVGVMTMHSAAEGIGVGVSFGGGEDLGVLMTIAIAIHNVPEGLAISLVLVPRGVSVLMAAWWSVFSSLPQPILAIPAFIFVWFFQPLLPVGLGLAAGAMFWMTFSEMIPEARQEVSWMAVISAVGGAVLAMAGLGWAVGGL</sequence>
<accession>A0A934QGE5</accession>
<proteinExistence type="predicted"/>
<dbReference type="RefSeq" id="WP_037255731.1">
    <property type="nucleotide sequence ID" value="NZ_NRRE01000013.1"/>
</dbReference>
<dbReference type="Proteomes" id="UP000778970">
    <property type="component" value="Unassembled WGS sequence"/>
</dbReference>
<evidence type="ECO:0000256" key="2">
    <source>
        <dbReference type="ARBA" id="ARBA00022692"/>
    </source>
</evidence>
<organism evidence="6 7">
    <name type="scientific">Rhodovibrio salinarum</name>
    <dbReference type="NCBI Taxonomy" id="1087"/>
    <lineage>
        <taxon>Bacteria</taxon>
        <taxon>Pseudomonadati</taxon>
        <taxon>Pseudomonadota</taxon>
        <taxon>Alphaproteobacteria</taxon>
        <taxon>Rhodospirillales</taxon>
        <taxon>Rhodovibrionaceae</taxon>
        <taxon>Rhodovibrio</taxon>
    </lineage>
</organism>
<dbReference type="GO" id="GO:0005385">
    <property type="term" value="F:zinc ion transmembrane transporter activity"/>
    <property type="evidence" value="ECO:0007669"/>
    <property type="project" value="TreeGrafter"/>
</dbReference>
<feature type="transmembrane region" description="Helical" evidence="5">
    <location>
        <begin position="6"/>
        <end position="30"/>
    </location>
</feature>
<gene>
    <name evidence="6" type="ORF">CKO21_03485</name>
</gene>
<reference evidence="6" key="2">
    <citation type="journal article" date="2020" name="Microorganisms">
        <title>Osmotic Adaptation and Compatible Solute Biosynthesis of Phototrophic Bacteria as Revealed from Genome Analyses.</title>
        <authorList>
            <person name="Imhoff J.F."/>
            <person name="Rahn T."/>
            <person name="Kunzel S."/>
            <person name="Keller A."/>
            <person name="Neulinger S.C."/>
        </authorList>
    </citation>
    <scope>NUCLEOTIDE SEQUENCE</scope>
    <source>
        <strain evidence="6">DSM 9154</strain>
    </source>
</reference>
<reference evidence="6" key="1">
    <citation type="submission" date="2017-08" db="EMBL/GenBank/DDBJ databases">
        <authorList>
            <person name="Imhoff J.F."/>
            <person name="Rahn T."/>
            <person name="Kuenzel S."/>
            <person name="Neulinger S.C."/>
        </authorList>
    </citation>
    <scope>NUCLEOTIDE SEQUENCE</scope>
    <source>
        <strain evidence="6">DSM 9154</strain>
    </source>
</reference>
<feature type="transmembrane region" description="Helical" evidence="5">
    <location>
        <begin position="222"/>
        <end position="245"/>
    </location>
</feature>